<feature type="region of interest" description="Disordered" evidence="4">
    <location>
        <begin position="1"/>
        <end position="78"/>
    </location>
</feature>
<dbReference type="EMBL" id="JBANRG010000081">
    <property type="protein sequence ID" value="KAK7438043.1"/>
    <property type="molecule type" value="Genomic_DNA"/>
</dbReference>
<dbReference type="Proteomes" id="UP001498398">
    <property type="component" value="Unassembled WGS sequence"/>
</dbReference>
<dbReference type="InterPro" id="IPR033133">
    <property type="entry name" value="PUM-HD"/>
</dbReference>
<evidence type="ECO:0000256" key="1">
    <source>
        <dbReference type="ARBA" id="ARBA00022737"/>
    </source>
</evidence>
<sequence>MPVAKKRSAPTKPSGPVLKKTKMMEGGEKQKRSRPVTKDVEEDDEENEEDEEDEDNDESTNDRATQKALHAHRKSLKPHASLLSDAKSLWALARAQNISSSERQKHIKNLMECIRGKIKDIVFKHDASRIVQTIVKYGGKDDREEIARELDGKWNELARSRYSKFLLTKLLRLLPSSSLRLSIYKSLAGPQGSGSVLKLLLHREASGVLADAFELYANAQERNILLREFYGKEVSLFNDNKNQNLQDILSSADAEKRKRVLKALRENIENIFNNPDKGAIEHAIVHRALWEYLEGVSTLLPSDQEPEKDKLRKELFDLLLPHLPSLVHTPSGSRVVREFIARGSAKDRKTIIKQLKPHVVKMASDEEASLVLWCLWDCVDDTKLIQKSLLIPLLSSSSDIRTILSTPTGRRTILYLLVPRSTRHFTPALIRSISETDKTRDEVGESKKDVEVRRKEIAEGAAGELVGFIEESLTSKEEKGLEVVTDPALSLVTTEIMLYAEATMQTKQGAIRALCETLVSEPYPSLSSTHPVDLPHTSRLYKTLLQGGHYSHHVKAVEKAPRRVWDRRVFGCELVEASETPILVEMCTKGERGGAFVVAELIGALLDDDDQSKEEMEVGKDGEEELKNRVKAARSKLKESFEPKKIGEEITKGEGKGWKVLLEKVGML</sequence>
<feature type="domain" description="PUM-HD" evidence="5">
    <location>
        <begin position="87"/>
        <end position="457"/>
    </location>
</feature>
<accession>A0ABR1ISN5</accession>
<dbReference type="Gene3D" id="1.25.10.10">
    <property type="entry name" value="Leucine-rich Repeat Variant"/>
    <property type="match status" value="2"/>
</dbReference>
<dbReference type="PANTHER" id="PTHR13389:SF0">
    <property type="entry name" value="PUMILIO HOMOLOG 3"/>
    <property type="match status" value="1"/>
</dbReference>
<dbReference type="PROSITE" id="PS50303">
    <property type="entry name" value="PUM_HD"/>
    <property type="match status" value="1"/>
</dbReference>
<keyword evidence="1" id="KW-0677">Repeat</keyword>
<feature type="compositionally biased region" description="Acidic residues" evidence="4">
    <location>
        <begin position="40"/>
        <end position="59"/>
    </location>
</feature>
<dbReference type="InterPro" id="IPR016024">
    <property type="entry name" value="ARM-type_fold"/>
</dbReference>
<dbReference type="InterPro" id="IPR011989">
    <property type="entry name" value="ARM-like"/>
</dbReference>
<organism evidence="6 7">
    <name type="scientific">Marasmiellus scandens</name>
    <dbReference type="NCBI Taxonomy" id="2682957"/>
    <lineage>
        <taxon>Eukaryota</taxon>
        <taxon>Fungi</taxon>
        <taxon>Dikarya</taxon>
        <taxon>Basidiomycota</taxon>
        <taxon>Agaricomycotina</taxon>
        <taxon>Agaricomycetes</taxon>
        <taxon>Agaricomycetidae</taxon>
        <taxon>Agaricales</taxon>
        <taxon>Marasmiineae</taxon>
        <taxon>Omphalotaceae</taxon>
        <taxon>Marasmiellus</taxon>
    </lineage>
</organism>
<dbReference type="InterPro" id="IPR040059">
    <property type="entry name" value="PUM3"/>
</dbReference>
<dbReference type="InterPro" id="IPR001313">
    <property type="entry name" value="Pumilio_RNA-bd_rpt"/>
</dbReference>
<feature type="repeat" description="Pumilio" evidence="3">
    <location>
        <begin position="317"/>
        <end position="353"/>
    </location>
</feature>
<evidence type="ECO:0000256" key="3">
    <source>
        <dbReference type="PROSITE-ProRule" id="PRU00317"/>
    </source>
</evidence>
<evidence type="ECO:0000256" key="2">
    <source>
        <dbReference type="ARBA" id="ARBA00022884"/>
    </source>
</evidence>
<evidence type="ECO:0000259" key="5">
    <source>
        <dbReference type="PROSITE" id="PS50303"/>
    </source>
</evidence>
<dbReference type="PANTHER" id="PTHR13389">
    <property type="entry name" value="PUMILIO HOMOLOG 3"/>
    <property type="match status" value="1"/>
</dbReference>
<keyword evidence="2" id="KW-0694">RNA-binding</keyword>
<reference evidence="6 7" key="1">
    <citation type="submission" date="2024-01" db="EMBL/GenBank/DDBJ databases">
        <title>A draft genome for the cacao thread blight pathogen Marasmiellus scandens.</title>
        <authorList>
            <person name="Baruah I.K."/>
            <person name="Leung J."/>
            <person name="Bukari Y."/>
            <person name="Amoako-Attah I."/>
            <person name="Meinhardt L.W."/>
            <person name="Bailey B.A."/>
            <person name="Cohen S.P."/>
        </authorList>
    </citation>
    <scope>NUCLEOTIDE SEQUENCE [LARGE SCALE GENOMIC DNA]</scope>
    <source>
        <strain evidence="6 7">GH-19</strain>
    </source>
</reference>
<name>A0ABR1ISN5_9AGAR</name>
<protein>
    <submittedName>
        <fullName evidence="6">Pumilio y domain member 6</fullName>
    </submittedName>
</protein>
<dbReference type="InterPro" id="IPR012959">
    <property type="entry name" value="CPL_dom"/>
</dbReference>
<evidence type="ECO:0000256" key="4">
    <source>
        <dbReference type="SAM" id="MobiDB-lite"/>
    </source>
</evidence>
<evidence type="ECO:0000313" key="7">
    <source>
        <dbReference type="Proteomes" id="UP001498398"/>
    </source>
</evidence>
<dbReference type="PROSITE" id="PS50302">
    <property type="entry name" value="PUM"/>
    <property type="match status" value="1"/>
</dbReference>
<proteinExistence type="predicted"/>
<dbReference type="SMART" id="SM00025">
    <property type="entry name" value="Pumilio"/>
    <property type="match status" value="4"/>
</dbReference>
<gene>
    <name evidence="6" type="primary">puf6</name>
    <name evidence="6" type="ORF">VKT23_018210</name>
</gene>
<dbReference type="SUPFAM" id="SSF48371">
    <property type="entry name" value="ARM repeat"/>
    <property type="match status" value="1"/>
</dbReference>
<dbReference type="Pfam" id="PF08144">
    <property type="entry name" value="CPL"/>
    <property type="match status" value="1"/>
</dbReference>
<keyword evidence="7" id="KW-1185">Reference proteome</keyword>
<evidence type="ECO:0000313" key="6">
    <source>
        <dbReference type="EMBL" id="KAK7438043.1"/>
    </source>
</evidence>
<comment type="caution">
    <text evidence="6">The sequence shown here is derived from an EMBL/GenBank/DDBJ whole genome shotgun (WGS) entry which is preliminary data.</text>
</comment>